<dbReference type="Proteomes" id="UP000218231">
    <property type="component" value="Unassembled WGS sequence"/>
</dbReference>
<name>A0A2A2KT54_9BILA</name>
<evidence type="ECO:0000313" key="1">
    <source>
        <dbReference type="EMBL" id="PAV77104.1"/>
    </source>
</evidence>
<proteinExistence type="predicted"/>
<gene>
    <name evidence="1" type="ORF">WR25_17857</name>
</gene>
<keyword evidence="2" id="KW-1185">Reference proteome</keyword>
<protein>
    <submittedName>
        <fullName evidence="1">Uncharacterized protein</fullName>
    </submittedName>
</protein>
<reference evidence="1 2" key="1">
    <citation type="journal article" date="2017" name="Curr. Biol.">
        <title>Genome architecture and evolution of a unichromosomal asexual nematode.</title>
        <authorList>
            <person name="Fradin H."/>
            <person name="Zegar C."/>
            <person name="Gutwein M."/>
            <person name="Lucas J."/>
            <person name="Kovtun M."/>
            <person name="Corcoran D."/>
            <person name="Baugh L.R."/>
            <person name="Kiontke K."/>
            <person name="Gunsalus K."/>
            <person name="Fitch D.H."/>
            <person name="Piano F."/>
        </authorList>
    </citation>
    <scope>NUCLEOTIDE SEQUENCE [LARGE SCALE GENOMIC DNA]</scope>
    <source>
        <strain evidence="1">PF1309</strain>
    </source>
</reference>
<dbReference type="AlphaFoldDB" id="A0A2A2KT54"/>
<accession>A0A2A2KT54</accession>
<sequence length="78" mass="8675">MPNLQDLSTDTECMYYVTCPNPSDRSNFIAIDQTTGMEYCNVDSVNADEFQIMCQPDKTFVGVVSGDVIKAIRCQAKP</sequence>
<evidence type="ECO:0000313" key="2">
    <source>
        <dbReference type="Proteomes" id="UP000218231"/>
    </source>
</evidence>
<dbReference type="EMBL" id="LIAE01007773">
    <property type="protein sequence ID" value="PAV77104.1"/>
    <property type="molecule type" value="Genomic_DNA"/>
</dbReference>
<organism evidence="1 2">
    <name type="scientific">Diploscapter pachys</name>
    <dbReference type="NCBI Taxonomy" id="2018661"/>
    <lineage>
        <taxon>Eukaryota</taxon>
        <taxon>Metazoa</taxon>
        <taxon>Ecdysozoa</taxon>
        <taxon>Nematoda</taxon>
        <taxon>Chromadorea</taxon>
        <taxon>Rhabditida</taxon>
        <taxon>Rhabditina</taxon>
        <taxon>Rhabditomorpha</taxon>
        <taxon>Rhabditoidea</taxon>
        <taxon>Rhabditidae</taxon>
        <taxon>Diploscapter</taxon>
    </lineage>
</organism>
<comment type="caution">
    <text evidence="1">The sequence shown here is derived from an EMBL/GenBank/DDBJ whole genome shotgun (WGS) entry which is preliminary data.</text>
</comment>